<organism evidence="2 3">
    <name type="scientific">Desulfoluna butyratoxydans</name>
    <dbReference type="NCBI Taxonomy" id="231438"/>
    <lineage>
        <taxon>Bacteria</taxon>
        <taxon>Pseudomonadati</taxon>
        <taxon>Thermodesulfobacteriota</taxon>
        <taxon>Desulfobacteria</taxon>
        <taxon>Desulfobacterales</taxon>
        <taxon>Desulfolunaceae</taxon>
        <taxon>Desulfoluna</taxon>
    </lineage>
</organism>
<evidence type="ECO:0000313" key="2">
    <source>
        <dbReference type="EMBL" id="VFQ42403.1"/>
    </source>
</evidence>
<dbReference type="EMBL" id="CAADHO010000001">
    <property type="protein sequence ID" value="VFQ42403.1"/>
    <property type="molecule type" value="Genomic_DNA"/>
</dbReference>
<protein>
    <submittedName>
        <fullName evidence="2">Zinc finger ogr/delta-type</fullName>
    </submittedName>
</protein>
<dbReference type="Proteomes" id="UP000507962">
    <property type="component" value="Unassembled WGS sequence"/>
</dbReference>
<proteinExistence type="predicted"/>
<feature type="domain" description="Zinc finger Ogr/Delta-type" evidence="1">
    <location>
        <begin position="4"/>
        <end position="50"/>
    </location>
</feature>
<dbReference type="AlphaFoldDB" id="A0A4U8YMG9"/>
<evidence type="ECO:0000313" key="3">
    <source>
        <dbReference type="Proteomes" id="UP000507962"/>
    </source>
</evidence>
<reference evidence="2 3" key="1">
    <citation type="submission" date="2019-03" db="EMBL/GenBank/DDBJ databases">
        <authorList>
            <person name="Nijsse B."/>
        </authorList>
    </citation>
    <scope>NUCLEOTIDE SEQUENCE [LARGE SCALE GENOMIC DNA]</scope>
    <source>
        <strain evidence="2">Desulfoluna butyratoxydans MSL71</strain>
    </source>
</reference>
<sequence>MRIKCNKCGSHATIRSSEQPSTEVKRLYCICNNIQCGHTFAMDVTFSYTISPSAMDLPEDLRAKIQESTPMEQRALFKGLSPTMQQAG</sequence>
<dbReference type="InterPro" id="IPR007684">
    <property type="entry name" value="Znf_Ogr/Delta"/>
</dbReference>
<gene>
    <name evidence="2" type="ORF">MSL71_210</name>
</gene>
<keyword evidence="3" id="KW-1185">Reference proteome</keyword>
<dbReference type="RefSeq" id="WP_180136659.1">
    <property type="nucleotide sequence ID" value="NZ_CAADHO010000001.1"/>
</dbReference>
<dbReference type="Pfam" id="PF04606">
    <property type="entry name" value="Ogr_Delta"/>
    <property type="match status" value="1"/>
</dbReference>
<name>A0A4U8YMG9_9BACT</name>
<evidence type="ECO:0000259" key="1">
    <source>
        <dbReference type="Pfam" id="PF04606"/>
    </source>
</evidence>
<accession>A0A4U8YMG9</accession>